<dbReference type="EMBL" id="SEYY01008881">
    <property type="protein sequence ID" value="KAB7501988.1"/>
    <property type="molecule type" value="Genomic_DNA"/>
</dbReference>
<dbReference type="Gene3D" id="3.40.50.1820">
    <property type="entry name" value="alpha/beta hydrolase"/>
    <property type="match status" value="1"/>
</dbReference>
<evidence type="ECO:0000313" key="4">
    <source>
        <dbReference type="EMBL" id="KAB7501988.1"/>
    </source>
</evidence>
<dbReference type="InterPro" id="IPR029058">
    <property type="entry name" value="AB_hydrolase_fold"/>
</dbReference>
<evidence type="ECO:0000259" key="3">
    <source>
        <dbReference type="Pfam" id="PF00135"/>
    </source>
</evidence>
<dbReference type="PROSITE" id="PS00941">
    <property type="entry name" value="CARBOXYLESTERASE_B_2"/>
    <property type="match status" value="1"/>
</dbReference>
<feature type="chain" id="PRO_5024378781" description="Carboxylesterase type B domain-containing protein" evidence="2">
    <location>
        <begin position="21"/>
        <end position="187"/>
    </location>
</feature>
<feature type="domain" description="Carboxylesterase type B" evidence="3">
    <location>
        <begin position="64"/>
        <end position="187"/>
    </location>
</feature>
<name>A0A5N5T7G4_9CRUS</name>
<dbReference type="InterPro" id="IPR050309">
    <property type="entry name" value="Type-B_Carboxylest/Lipase"/>
</dbReference>
<dbReference type="SUPFAM" id="SSF53474">
    <property type="entry name" value="alpha/beta-Hydrolases"/>
    <property type="match status" value="1"/>
</dbReference>
<dbReference type="Proteomes" id="UP000326759">
    <property type="component" value="Unassembled WGS sequence"/>
</dbReference>
<proteinExistence type="predicted"/>
<evidence type="ECO:0000313" key="5">
    <source>
        <dbReference type="Proteomes" id="UP000326759"/>
    </source>
</evidence>
<dbReference type="InterPro" id="IPR002018">
    <property type="entry name" value="CarbesteraseB"/>
</dbReference>
<keyword evidence="1" id="KW-0325">Glycoprotein</keyword>
<gene>
    <name evidence="4" type="ORF">Anas_00406</name>
</gene>
<keyword evidence="5" id="KW-1185">Reference proteome</keyword>
<dbReference type="PANTHER" id="PTHR11559">
    <property type="entry name" value="CARBOXYLESTERASE"/>
    <property type="match status" value="1"/>
</dbReference>
<keyword evidence="2" id="KW-0732">Signal</keyword>
<dbReference type="Pfam" id="PF00135">
    <property type="entry name" value="COesterase"/>
    <property type="match status" value="1"/>
</dbReference>
<accession>A0A5N5T7G4</accession>
<organism evidence="4 5">
    <name type="scientific">Armadillidium nasatum</name>
    <dbReference type="NCBI Taxonomy" id="96803"/>
    <lineage>
        <taxon>Eukaryota</taxon>
        <taxon>Metazoa</taxon>
        <taxon>Ecdysozoa</taxon>
        <taxon>Arthropoda</taxon>
        <taxon>Crustacea</taxon>
        <taxon>Multicrustacea</taxon>
        <taxon>Malacostraca</taxon>
        <taxon>Eumalacostraca</taxon>
        <taxon>Peracarida</taxon>
        <taxon>Isopoda</taxon>
        <taxon>Oniscidea</taxon>
        <taxon>Crinocheta</taxon>
        <taxon>Armadillidiidae</taxon>
        <taxon>Armadillidium</taxon>
    </lineage>
</organism>
<reference evidence="4 5" key="1">
    <citation type="journal article" date="2019" name="PLoS Biol.">
        <title>Sex chromosomes control vertical transmission of feminizing Wolbachia symbionts in an isopod.</title>
        <authorList>
            <person name="Becking T."/>
            <person name="Chebbi M.A."/>
            <person name="Giraud I."/>
            <person name="Moumen B."/>
            <person name="Laverre T."/>
            <person name="Caubet Y."/>
            <person name="Peccoud J."/>
            <person name="Gilbert C."/>
            <person name="Cordaux R."/>
        </authorList>
    </citation>
    <scope>NUCLEOTIDE SEQUENCE [LARGE SCALE GENOMIC DNA]</scope>
    <source>
        <strain evidence="4">ANa2</strain>
        <tissue evidence="4">Whole body excluding digestive tract and cuticle</tissue>
    </source>
</reference>
<evidence type="ECO:0000256" key="1">
    <source>
        <dbReference type="ARBA" id="ARBA00023180"/>
    </source>
</evidence>
<sequence length="187" mass="21070">MKLKLCFVVVVLGLLTVTEGRFPKFSLKTNERILDPEEAAEINSKAEDEINEKWRKIHLPFTQPPVDLGKYWDDDIFNATHIGLKCPQGGYGNLQPGGDEDCLFLNVYTPYKPGTIEARNLTVMFFIYGGGFTFGGSATYMPTKLLNHDVILVTMHYRLGAFGFYTRDSPSAPGNLAFYDMISALRW</sequence>
<feature type="signal peptide" evidence="2">
    <location>
        <begin position="1"/>
        <end position="20"/>
    </location>
</feature>
<dbReference type="InterPro" id="IPR019819">
    <property type="entry name" value="Carboxylesterase_B_CS"/>
</dbReference>
<feature type="non-terminal residue" evidence="4">
    <location>
        <position position="187"/>
    </location>
</feature>
<comment type="caution">
    <text evidence="4">The sequence shown here is derived from an EMBL/GenBank/DDBJ whole genome shotgun (WGS) entry which is preliminary data.</text>
</comment>
<dbReference type="AlphaFoldDB" id="A0A5N5T7G4"/>
<protein>
    <recommendedName>
        <fullName evidence="3">Carboxylesterase type B domain-containing protein</fullName>
    </recommendedName>
</protein>
<dbReference type="OrthoDB" id="3200163at2759"/>
<evidence type="ECO:0000256" key="2">
    <source>
        <dbReference type="SAM" id="SignalP"/>
    </source>
</evidence>